<dbReference type="Proteomes" id="UP000261174">
    <property type="component" value="Unassembled WGS sequence"/>
</dbReference>
<keyword evidence="1" id="KW-0812">Transmembrane</keyword>
<organism evidence="2 3">
    <name type="scientific">Chitinophaga silvisoli</name>
    <dbReference type="NCBI Taxonomy" id="2291814"/>
    <lineage>
        <taxon>Bacteria</taxon>
        <taxon>Pseudomonadati</taxon>
        <taxon>Bacteroidota</taxon>
        <taxon>Chitinophagia</taxon>
        <taxon>Chitinophagales</taxon>
        <taxon>Chitinophagaceae</taxon>
        <taxon>Chitinophaga</taxon>
    </lineage>
</organism>
<evidence type="ECO:0000313" key="2">
    <source>
        <dbReference type="EMBL" id="RFM33389.1"/>
    </source>
</evidence>
<comment type="caution">
    <text evidence="2">The sequence shown here is derived from an EMBL/GenBank/DDBJ whole genome shotgun (WGS) entry which is preliminary data.</text>
</comment>
<evidence type="ECO:0000313" key="3">
    <source>
        <dbReference type="Proteomes" id="UP000261174"/>
    </source>
</evidence>
<dbReference type="RefSeq" id="WP_116855236.1">
    <property type="nucleotide sequence ID" value="NZ_QTJV01000007.1"/>
</dbReference>
<accession>A0A3E1NZN9</accession>
<feature type="transmembrane region" description="Helical" evidence="1">
    <location>
        <begin position="7"/>
        <end position="26"/>
    </location>
</feature>
<keyword evidence="3" id="KW-1185">Reference proteome</keyword>
<keyword evidence="1" id="KW-0472">Membrane</keyword>
<evidence type="ECO:0008006" key="4">
    <source>
        <dbReference type="Google" id="ProtNLM"/>
    </source>
</evidence>
<dbReference type="OrthoDB" id="678688at2"/>
<reference evidence="2 3" key="1">
    <citation type="submission" date="2018-08" db="EMBL/GenBank/DDBJ databases">
        <title>Chitinophaga sp. K20C18050901, a novel bacterium isolated from forest soil.</title>
        <authorList>
            <person name="Wang C."/>
        </authorList>
    </citation>
    <scope>NUCLEOTIDE SEQUENCE [LARGE SCALE GENOMIC DNA]</scope>
    <source>
        <strain evidence="2 3">K20C18050901</strain>
    </source>
</reference>
<protein>
    <recommendedName>
        <fullName evidence="4">DUF4345 domain-containing protein</fullName>
    </recommendedName>
</protein>
<dbReference type="EMBL" id="QTJV01000007">
    <property type="protein sequence ID" value="RFM33389.1"/>
    <property type="molecule type" value="Genomic_DNA"/>
</dbReference>
<proteinExistence type="predicted"/>
<gene>
    <name evidence="2" type="ORF">DXN04_20420</name>
</gene>
<evidence type="ECO:0000256" key="1">
    <source>
        <dbReference type="SAM" id="Phobius"/>
    </source>
</evidence>
<name>A0A3E1NZN9_9BACT</name>
<feature type="transmembrane region" description="Helical" evidence="1">
    <location>
        <begin position="102"/>
        <end position="121"/>
    </location>
</feature>
<feature type="transmembrane region" description="Helical" evidence="1">
    <location>
        <begin position="46"/>
        <end position="63"/>
    </location>
</feature>
<feature type="transmembrane region" description="Helical" evidence="1">
    <location>
        <begin position="70"/>
        <end position="90"/>
    </location>
</feature>
<sequence>MAKNKIFGLLSVVVVLVCAFLPWITVESKQLVFTGVQTNGSYFGEPGKVNVFFAVVIGILFVLKGKMPSRINLFLAAFLAAWTFRNLLLFSRCEMGECPDRHIALFLSFVAALGAFISVLFTNNGKTAEKKD</sequence>
<keyword evidence="1" id="KW-1133">Transmembrane helix</keyword>
<dbReference type="AlphaFoldDB" id="A0A3E1NZN9"/>